<protein>
    <submittedName>
        <fullName evidence="2">Predicted membrane protein</fullName>
    </submittedName>
</protein>
<reference evidence="2 3" key="1">
    <citation type="submission" date="2018-06" db="EMBL/GenBank/DDBJ databases">
        <authorList>
            <consortium name="Pathogen Informatics"/>
            <person name="Doyle S."/>
        </authorList>
    </citation>
    <scope>NUCLEOTIDE SEQUENCE [LARGE SCALE GENOMIC DNA]</scope>
    <source>
        <strain evidence="2 3">NCTC11546</strain>
    </source>
</reference>
<name>A0A2X2RRW6_CAPOC</name>
<dbReference type="RefSeq" id="WP_128090628.1">
    <property type="nucleotide sequence ID" value="NZ_UARG01000017.1"/>
</dbReference>
<dbReference type="InterPro" id="IPR011989">
    <property type="entry name" value="ARM-like"/>
</dbReference>
<keyword evidence="1" id="KW-0472">Membrane</keyword>
<accession>A0A2X2RRW6</accession>
<dbReference type="GO" id="GO:0005886">
    <property type="term" value="C:plasma membrane"/>
    <property type="evidence" value="ECO:0007669"/>
    <property type="project" value="TreeGrafter"/>
</dbReference>
<evidence type="ECO:0000256" key="1">
    <source>
        <dbReference type="SAM" id="Phobius"/>
    </source>
</evidence>
<keyword evidence="1" id="KW-0812">Transmembrane</keyword>
<sequence length="345" mass="39738">MNSSKRQKLQHHKNIATGLFILMLIIYMAMVVWHKKAPEHTFIGYIKAFSEAAMVGALADWFAVTALFHKPLGLNIPHTNLIEERKNDIGENLGDFVVENFLKPKQIRPYITDIKVSSFIVEWLSKESTPHQIETFVRKIPLNAKASEVLTTFLDENKHQKFLRKAFERVATYLAEHQEMVQHEIDSQFPPLVPSFIKDTITRKVSNGLYQLVVKASEDETHPIRAEITAQLYEFAEKLNTPEWEQHLAKLLRTATERLTDELRQNAQLQHQIDAWVQKTAYQFVLKNKEEVGKLISHTVENWEGRELSEKLELEVGKDLQFIRINGTLVGGLVGLAIYALTQLF</sequence>
<dbReference type="Proteomes" id="UP000249891">
    <property type="component" value="Unassembled WGS sequence"/>
</dbReference>
<evidence type="ECO:0000313" key="3">
    <source>
        <dbReference type="Proteomes" id="UP000249891"/>
    </source>
</evidence>
<evidence type="ECO:0000313" key="2">
    <source>
        <dbReference type="EMBL" id="SQA76985.1"/>
    </source>
</evidence>
<keyword evidence="1" id="KW-1133">Transmembrane helix</keyword>
<dbReference type="AlphaFoldDB" id="A0A2X2RRW6"/>
<gene>
    <name evidence="2" type="ORF">NCTC11546_00187</name>
</gene>
<feature type="transmembrane region" description="Helical" evidence="1">
    <location>
        <begin position="15"/>
        <end position="33"/>
    </location>
</feature>
<dbReference type="PANTHER" id="PTHR38442:SF1">
    <property type="entry name" value="INNER MEMBRANE PROTEIN"/>
    <property type="match status" value="1"/>
</dbReference>
<dbReference type="Gene3D" id="1.25.10.10">
    <property type="entry name" value="Leucine-rich Repeat Variant"/>
    <property type="match status" value="1"/>
</dbReference>
<proteinExistence type="predicted"/>
<dbReference type="EMBL" id="UARG01000017">
    <property type="protein sequence ID" value="SQA76985.1"/>
    <property type="molecule type" value="Genomic_DNA"/>
</dbReference>
<dbReference type="InterPro" id="IPR007383">
    <property type="entry name" value="DUF445"/>
</dbReference>
<dbReference type="PANTHER" id="PTHR38442">
    <property type="entry name" value="INNER MEMBRANE PROTEIN-RELATED"/>
    <property type="match status" value="1"/>
</dbReference>
<organism evidence="2 3">
    <name type="scientific">Capnocytophaga ochracea</name>
    <dbReference type="NCBI Taxonomy" id="1018"/>
    <lineage>
        <taxon>Bacteria</taxon>
        <taxon>Pseudomonadati</taxon>
        <taxon>Bacteroidota</taxon>
        <taxon>Flavobacteriia</taxon>
        <taxon>Flavobacteriales</taxon>
        <taxon>Flavobacteriaceae</taxon>
        <taxon>Capnocytophaga</taxon>
    </lineage>
</organism>
<feature type="transmembrane region" description="Helical" evidence="1">
    <location>
        <begin position="45"/>
        <end position="68"/>
    </location>
</feature>
<dbReference type="Pfam" id="PF04286">
    <property type="entry name" value="DUF445"/>
    <property type="match status" value="2"/>
</dbReference>